<feature type="transmembrane region" description="Helical" evidence="1">
    <location>
        <begin position="109"/>
        <end position="128"/>
    </location>
</feature>
<evidence type="ECO:0000313" key="2">
    <source>
        <dbReference type="EMBL" id="RPA89746.1"/>
    </source>
</evidence>
<accession>A0A3N4IV77</accession>
<evidence type="ECO:0000256" key="1">
    <source>
        <dbReference type="SAM" id="Phobius"/>
    </source>
</evidence>
<protein>
    <submittedName>
        <fullName evidence="2">Uncharacterized protein</fullName>
    </submittedName>
</protein>
<name>A0A3N4IV77_9PEZI</name>
<keyword evidence="1" id="KW-0812">Transmembrane</keyword>
<dbReference type="Proteomes" id="UP000276215">
    <property type="component" value="Unassembled WGS sequence"/>
</dbReference>
<dbReference type="AlphaFoldDB" id="A0A3N4IV77"/>
<feature type="transmembrane region" description="Helical" evidence="1">
    <location>
        <begin position="134"/>
        <end position="154"/>
    </location>
</feature>
<sequence>MVTTFPLSSPLFPLLLSIFFFPSIPFFFQILLLSYTLLPQTTICPFLSNLLSQILLPPILPTPLSSLFSIDHNITICGLSFLFPCIHNFPFLLYTSLPSSLHDPSSSKIKIYFPIFSLHVPLPLLLLLQNTLPLFSLFSKILSNPFFLLPFSFAPTFPNSKLLPLLHLLLPKLPPSPFHPPLHFLLCPHGLEPI</sequence>
<proteinExistence type="predicted"/>
<organism evidence="2 3">
    <name type="scientific">Choiromyces venosus 120613-1</name>
    <dbReference type="NCBI Taxonomy" id="1336337"/>
    <lineage>
        <taxon>Eukaryota</taxon>
        <taxon>Fungi</taxon>
        <taxon>Dikarya</taxon>
        <taxon>Ascomycota</taxon>
        <taxon>Pezizomycotina</taxon>
        <taxon>Pezizomycetes</taxon>
        <taxon>Pezizales</taxon>
        <taxon>Tuberaceae</taxon>
        <taxon>Choiromyces</taxon>
    </lineage>
</organism>
<feature type="transmembrane region" description="Helical" evidence="1">
    <location>
        <begin position="72"/>
        <end position="97"/>
    </location>
</feature>
<evidence type="ECO:0000313" key="3">
    <source>
        <dbReference type="Proteomes" id="UP000276215"/>
    </source>
</evidence>
<gene>
    <name evidence="2" type="ORF">L873DRAFT_592217</name>
</gene>
<keyword evidence="1" id="KW-1133">Transmembrane helix</keyword>
<reference evidence="2 3" key="1">
    <citation type="journal article" date="2018" name="Nat. Ecol. Evol.">
        <title>Pezizomycetes genomes reveal the molecular basis of ectomycorrhizal truffle lifestyle.</title>
        <authorList>
            <person name="Murat C."/>
            <person name="Payen T."/>
            <person name="Noel B."/>
            <person name="Kuo A."/>
            <person name="Morin E."/>
            <person name="Chen J."/>
            <person name="Kohler A."/>
            <person name="Krizsan K."/>
            <person name="Balestrini R."/>
            <person name="Da Silva C."/>
            <person name="Montanini B."/>
            <person name="Hainaut M."/>
            <person name="Levati E."/>
            <person name="Barry K.W."/>
            <person name="Belfiori B."/>
            <person name="Cichocki N."/>
            <person name="Clum A."/>
            <person name="Dockter R.B."/>
            <person name="Fauchery L."/>
            <person name="Guy J."/>
            <person name="Iotti M."/>
            <person name="Le Tacon F."/>
            <person name="Lindquist E.A."/>
            <person name="Lipzen A."/>
            <person name="Malagnac F."/>
            <person name="Mello A."/>
            <person name="Molinier V."/>
            <person name="Miyauchi S."/>
            <person name="Poulain J."/>
            <person name="Riccioni C."/>
            <person name="Rubini A."/>
            <person name="Sitrit Y."/>
            <person name="Splivallo R."/>
            <person name="Traeger S."/>
            <person name="Wang M."/>
            <person name="Zifcakova L."/>
            <person name="Wipf D."/>
            <person name="Zambonelli A."/>
            <person name="Paolocci F."/>
            <person name="Nowrousian M."/>
            <person name="Ottonello S."/>
            <person name="Baldrian P."/>
            <person name="Spatafora J.W."/>
            <person name="Henrissat B."/>
            <person name="Nagy L.G."/>
            <person name="Aury J.M."/>
            <person name="Wincker P."/>
            <person name="Grigoriev I.V."/>
            <person name="Bonfante P."/>
            <person name="Martin F.M."/>
        </authorList>
    </citation>
    <scope>NUCLEOTIDE SEQUENCE [LARGE SCALE GENOMIC DNA]</scope>
    <source>
        <strain evidence="2 3">120613-1</strain>
    </source>
</reference>
<keyword evidence="1" id="KW-0472">Membrane</keyword>
<feature type="transmembrane region" description="Helical" evidence="1">
    <location>
        <begin position="12"/>
        <end position="35"/>
    </location>
</feature>
<dbReference type="EMBL" id="ML120558">
    <property type="protein sequence ID" value="RPA89746.1"/>
    <property type="molecule type" value="Genomic_DNA"/>
</dbReference>
<keyword evidence="3" id="KW-1185">Reference proteome</keyword>